<gene>
    <name evidence="2" type="ORF">SAMN04488548_136280</name>
</gene>
<reference evidence="2 3" key="1">
    <citation type="submission" date="2016-10" db="EMBL/GenBank/DDBJ databases">
        <authorList>
            <person name="de Groot N.N."/>
        </authorList>
    </citation>
    <scope>NUCLEOTIDE SEQUENCE [LARGE SCALE GENOMIC DNA]</scope>
    <source>
        <strain evidence="2 3">DSM 44215</strain>
    </source>
</reference>
<organism evidence="2 3">
    <name type="scientific">Gordonia westfalica</name>
    <dbReference type="NCBI Taxonomy" id="158898"/>
    <lineage>
        <taxon>Bacteria</taxon>
        <taxon>Bacillati</taxon>
        <taxon>Actinomycetota</taxon>
        <taxon>Actinomycetes</taxon>
        <taxon>Mycobacteriales</taxon>
        <taxon>Gordoniaceae</taxon>
        <taxon>Gordonia</taxon>
    </lineage>
</organism>
<keyword evidence="1" id="KW-1133">Transmembrane helix</keyword>
<dbReference type="STRING" id="158898.SAMN04488548_136280"/>
<evidence type="ECO:0000256" key="1">
    <source>
        <dbReference type="SAM" id="Phobius"/>
    </source>
</evidence>
<dbReference type="Proteomes" id="UP000183180">
    <property type="component" value="Unassembled WGS sequence"/>
</dbReference>
<accession>A0A1H2LG85</accession>
<proteinExistence type="predicted"/>
<dbReference type="EMBL" id="FNLM01000036">
    <property type="protein sequence ID" value="SDU79834.1"/>
    <property type="molecule type" value="Genomic_DNA"/>
</dbReference>
<protein>
    <submittedName>
        <fullName evidence="2">Uncharacterized protein</fullName>
    </submittedName>
</protein>
<dbReference type="RefSeq" id="WP_280141571.1">
    <property type="nucleotide sequence ID" value="NZ_FNLM01000036.1"/>
</dbReference>
<feature type="transmembrane region" description="Helical" evidence="1">
    <location>
        <begin position="12"/>
        <end position="40"/>
    </location>
</feature>
<keyword evidence="1" id="KW-0472">Membrane</keyword>
<dbReference type="AlphaFoldDB" id="A0A1H2LG85"/>
<name>A0A1H2LG85_9ACTN</name>
<sequence>MSARAIVSIGRTSIEVVATALVLMAGIIVLVVAELVGWLFRP</sequence>
<keyword evidence="1" id="KW-0812">Transmembrane</keyword>
<evidence type="ECO:0000313" key="2">
    <source>
        <dbReference type="EMBL" id="SDU79834.1"/>
    </source>
</evidence>
<evidence type="ECO:0000313" key="3">
    <source>
        <dbReference type="Proteomes" id="UP000183180"/>
    </source>
</evidence>